<dbReference type="Pfam" id="PF16953">
    <property type="entry name" value="PRORP"/>
    <property type="match status" value="1"/>
</dbReference>
<organism evidence="15 16">
    <name type="scientific">Sphaeroforma arctica JP610</name>
    <dbReference type="NCBI Taxonomy" id="667725"/>
    <lineage>
        <taxon>Eukaryota</taxon>
        <taxon>Ichthyosporea</taxon>
        <taxon>Ichthyophonida</taxon>
        <taxon>Sphaeroforma</taxon>
    </lineage>
</organism>
<keyword evidence="12" id="KW-0809">Transit peptide</keyword>
<dbReference type="InterPro" id="IPR011990">
    <property type="entry name" value="TPR-like_helical_dom_sf"/>
</dbReference>
<reference evidence="15 16" key="1">
    <citation type="submission" date="2011-02" db="EMBL/GenBank/DDBJ databases">
        <title>The Genome Sequence of Sphaeroforma arctica JP610.</title>
        <authorList>
            <consortium name="The Broad Institute Genome Sequencing Platform"/>
            <person name="Russ C."/>
            <person name="Cuomo C."/>
            <person name="Young S.K."/>
            <person name="Zeng Q."/>
            <person name="Gargeya S."/>
            <person name="Alvarado L."/>
            <person name="Berlin A."/>
            <person name="Chapman S.B."/>
            <person name="Chen Z."/>
            <person name="Freedman E."/>
            <person name="Gellesch M."/>
            <person name="Goldberg J."/>
            <person name="Griggs A."/>
            <person name="Gujja S."/>
            <person name="Heilman E."/>
            <person name="Heiman D."/>
            <person name="Howarth C."/>
            <person name="Mehta T."/>
            <person name="Neiman D."/>
            <person name="Pearson M."/>
            <person name="Roberts A."/>
            <person name="Saif S."/>
            <person name="Shea T."/>
            <person name="Shenoy N."/>
            <person name="Sisk P."/>
            <person name="Stolte C."/>
            <person name="Sykes S."/>
            <person name="White J."/>
            <person name="Yandava C."/>
            <person name="Burger G."/>
            <person name="Gray M.W."/>
            <person name="Holland P.W.H."/>
            <person name="King N."/>
            <person name="Lang F.B.F."/>
            <person name="Roger A.J."/>
            <person name="Ruiz-Trillo I."/>
            <person name="Haas B."/>
            <person name="Nusbaum C."/>
            <person name="Birren B."/>
        </authorList>
    </citation>
    <scope>NUCLEOTIDE SEQUENCE [LARGE SCALE GENOMIC DNA]</scope>
    <source>
        <strain evidence="15 16">JP610</strain>
    </source>
</reference>
<evidence type="ECO:0000256" key="3">
    <source>
        <dbReference type="ARBA" id="ARBA00004173"/>
    </source>
</evidence>
<gene>
    <name evidence="15" type="ORF">SARC_08555</name>
</gene>
<dbReference type="Gene3D" id="3.40.50.11980">
    <property type="match status" value="1"/>
</dbReference>
<dbReference type="GO" id="GO:0004526">
    <property type="term" value="F:ribonuclease P activity"/>
    <property type="evidence" value="ECO:0007669"/>
    <property type="project" value="UniProtKB-EC"/>
</dbReference>
<protein>
    <recommendedName>
        <fullName evidence="5">ribonuclease P</fullName>
        <ecNumber evidence="5">3.1.26.5</ecNumber>
    </recommendedName>
</protein>
<dbReference type="EC" id="3.1.26.5" evidence="5"/>
<dbReference type="GO" id="GO:0005739">
    <property type="term" value="C:mitochondrion"/>
    <property type="evidence" value="ECO:0007669"/>
    <property type="project" value="UniProtKB-SubCell"/>
</dbReference>
<dbReference type="Gene3D" id="1.25.40.10">
    <property type="entry name" value="Tetratricopeptide repeat domain"/>
    <property type="match status" value="1"/>
</dbReference>
<dbReference type="InterPro" id="IPR031595">
    <property type="entry name" value="PRORP_C"/>
</dbReference>
<comment type="cofactor">
    <cofactor evidence="2">
        <name>Mg(2+)</name>
        <dbReference type="ChEBI" id="CHEBI:18420"/>
    </cofactor>
</comment>
<dbReference type="OrthoDB" id="46913at2759"/>
<evidence type="ECO:0000313" key="16">
    <source>
        <dbReference type="Proteomes" id="UP000054560"/>
    </source>
</evidence>
<evidence type="ECO:0000256" key="9">
    <source>
        <dbReference type="ARBA" id="ARBA00022801"/>
    </source>
</evidence>
<dbReference type="GO" id="GO:0046872">
    <property type="term" value="F:metal ion binding"/>
    <property type="evidence" value="ECO:0007669"/>
    <property type="project" value="UniProtKB-KW"/>
</dbReference>
<dbReference type="PANTHER" id="PTHR13547:SF1">
    <property type="entry name" value="MITOCHONDRIAL RIBONUCLEASE P CATALYTIC SUBUNIT"/>
    <property type="match status" value="1"/>
</dbReference>
<evidence type="ECO:0000256" key="11">
    <source>
        <dbReference type="ARBA" id="ARBA00022842"/>
    </source>
</evidence>
<evidence type="ECO:0000256" key="8">
    <source>
        <dbReference type="ARBA" id="ARBA00022723"/>
    </source>
</evidence>
<comment type="subcellular location">
    <subcellularLocation>
        <location evidence="3">Mitochondrion</location>
    </subcellularLocation>
</comment>
<keyword evidence="10" id="KW-0862">Zinc</keyword>
<evidence type="ECO:0000256" key="12">
    <source>
        <dbReference type="ARBA" id="ARBA00022946"/>
    </source>
</evidence>
<evidence type="ECO:0000256" key="6">
    <source>
        <dbReference type="ARBA" id="ARBA00022694"/>
    </source>
</evidence>
<evidence type="ECO:0000256" key="1">
    <source>
        <dbReference type="ARBA" id="ARBA00000928"/>
    </source>
</evidence>
<dbReference type="Proteomes" id="UP000054560">
    <property type="component" value="Unassembled WGS sequence"/>
</dbReference>
<comment type="catalytic activity">
    <reaction evidence="1">
        <text>Endonucleolytic cleavage of RNA, removing 5'-extranucleotides from tRNA precursor.</text>
        <dbReference type="EC" id="3.1.26.5"/>
    </reaction>
</comment>
<dbReference type="AlphaFoldDB" id="A0A0L0FR69"/>
<keyword evidence="6" id="KW-0819">tRNA processing</keyword>
<keyword evidence="7" id="KW-0540">Nuclease</keyword>
<keyword evidence="11" id="KW-0460">Magnesium</keyword>
<name>A0A0L0FR69_9EUKA</name>
<dbReference type="RefSeq" id="XP_014152943.1">
    <property type="nucleotide sequence ID" value="XM_014297468.1"/>
</dbReference>
<keyword evidence="16" id="KW-1185">Reference proteome</keyword>
<accession>A0A0L0FR69</accession>
<dbReference type="GeneID" id="25909059"/>
<keyword evidence="13" id="KW-0496">Mitochondrion</keyword>
<dbReference type="STRING" id="667725.A0A0L0FR69"/>
<keyword evidence="8" id="KW-0479">Metal-binding</keyword>
<evidence type="ECO:0000256" key="13">
    <source>
        <dbReference type="ARBA" id="ARBA00023128"/>
    </source>
</evidence>
<evidence type="ECO:0000259" key="14">
    <source>
        <dbReference type="Pfam" id="PF16953"/>
    </source>
</evidence>
<evidence type="ECO:0000256" key="10">
    <source>
        <dbReference type="ARBA" id="ARBA00022833"/>
    </source>
</evidence>
<comment type="similarity">
    <text evidence="4">Belongs to the PPR family. P subfamily.</text>
</comment>
<feature type="domain" description="PRORP" evidence="14">
    <location>
        <begin position="357"/>
        <end position="590"/>
    </location>
</feature>
<evidence type="ECO:0000256" key="7">
    <source>
        <dbReference type="ARBA" id="ARBA00022722"/>
    </source>
</evidence>
<evidence type="ECO:0000256" key="4">
    <source>
        <dbReference type="ARBA" id="ARBA00007626"/>
    </source>
</evidence>
<proteinExistence type="inferred from homology"/>
<sequence>MRQHVSGRWLGLGIGKIIRCNGVRGPLHLRWSGPICMSADLSNTVARDFASTHSSGHAKRFSGQRNTIQNFTSQISSNVRVHTCVLSRIARDVRRCKYTETSTSVLKDGKPTSPTSLAFKGDASERATEYNKVLVAFEKLKRGLKIKPNFQPEYLPQNAQELVEHRNKFWAGGLSAISLQHELFLFHIVCEANLYTSAKELFAVCIARGADKSMLHSQFMLVESSQNGIKGALRVLNEMQGAGIPRSRRTYTNALIGLKGHKQSLKDGLELVKIMSNDTSNGGLSALGVDEVAILELLDLGDGGELRDRKLVMQVLSLARDNCLAFSNEGMDQFACWLKRGVLGSEWNTGMTTVSPGGVCSSCQNQVTGVMLSSENKAALAREISLMMDDDIVKGLRTNNKMMKYDLVVDAMNVCHDAGATKRKPNSTNWNLKKLQGLVKQVTDDGLFPLMTIRQHVIKDAPAQSRPFLEKLYKNKQLLVVHEDVPDDYVWVLMALWNDMNTLFVSNDKLRDHEHKFAGLSPYLQPLFRLWRQSHQVCHQYVKNQWYVGVPRTYDLVPQFDIPVTHMHIPRVADTTGSYLIPSMNDRWLCATQVDADALPTETSAVHAEAAAMHTDGDSKS</sequence>
<evidence type="ECO:0000313" key="15">
    <source>
        <dbReference type="EMBL" id="KNC79041.1"/>
    </source>
</evidence>
<dbReference type="PANTHER" id="PTHR13547">
    <property type="match status" value="1"/>
</dbReference>
<evidence type="ECO:0000256" key="2">
    <source>
        <dbReference type="ARBA" id="ARBA00001946"/>
    </source>
</evidence>
<keyword evidence="9" id="KW-0378">Hydrolase</keyword>
<evidence type="ECO:0000256" key="5">
    <source>
        <dbReference type="ARBA" id="ARBA00012179"/>
    </source>
</evidence>
<dbReference type="GO" id="GO:0001682">
    <property type="term" value="P:tRNA 5'-leader removal"/>
    <property type="evidence" value="ECO:0007669"/>
    <property type="project" value="TreeGrafter"/>
</dbReference>
<dbReference type="EMBL" id="KQ242377">
    <property type="protein sequence ID" value="KNC79041.1"/>
    <property type="molecule type" value="Genomic_DNA"/>
</dbReference>